<dbReference type="EMBL" id="BKAG01000004">
    <property type="protein sequence ID" value="GEP41697.1"/>
    <property type="molecule type" value="Genomic_DNA"/>
</dbReference>
<dbReference type="InterPro" id="IPR039425">
    <property type="entry name" value="RNA_pol_sigma-70-like"/>
</dbReference>
<dbReference type="InterPro" id="IPR013249">
    <property type="entry name" value="RNA_pol_sigma70_r4_t2"/>
</dbReference>
<gene>
    <name evidence="7" type="ORF">BGE01nite_09880</name>
</gene>
<dbReference type="SUPFAM" id="SSF88946">
    <property type="entry name" value="Sigma2 domain of RNA polymerase sigma factors"/>
    <property type="match status" value="1"/>
</dbReference>
<feature type="domain" description="RNA polymerase sigma-70 region 2" evidence="5">
    <location>
        <begin position="12"/>
        <end position="78"/>
    </location>
</feature>
<dbReference type="Proteomes" id="UP000321577">
    <property type="component" value="Unassembled WGS sequence"/>
</dbReference>
<evidence type="ECO:0000256" key="2">
    <source>
        <dbReference type="ARBA" id="ARBA00023015"/>
    </source>
</evidence>
<dbReference type="SUPFAM" id="SSF88659">
    <property type="entry name" value="Sigma3 and sigma4 domains of RNA polymerase sigma factors"/>
    <property type="match status" value="1"/>
</dbReference>
<dbReference type="PANTHER" id="PTHR43133">
    <property type="entry name" value="RNA POLYMERASE ECF-TYPE SIGMA FACTO"/>
    <property type="match status" value="1"/>
</dbReference>
<evidence type="ECO:0000313" key="8">
    <source>
        <dbReference type="Proteomes" id="UP000321577"/>
    </source>
</evidence>
<dbReference type="Gene3D" id="1.10.10.10">
    <property type="entry name" value="Winged helix-like DNA-binding domain superfamily/Winged helix DNA-binding domain"/>
    <property type="match status" value="1"/>
</dbReference>
<reference evidence="7 8" key="1">
    <citation type="submission" date="2019-07" db="EMBL/GenBank/DDBJ databases">
        <title>Whole genome shotgun sequence of Brevifollis gellanilyticus NBRC 108608.</title>
        <authorList>
            <person name="Hosoyama A."/>
            <person name="Uohara A."/>
            <person name="Ohji S."/>
            <person name="Ichikawa N."/>
        </authorList>
    </citation>
    <scope>NUCLEOTIDE SEQUENCE [LARGE SCALE GENOMIC DNA]</scope>
    <source>
        <strain evidence="7 8">NBRC 108608</strain>
    </source>
</reference>
<dbReference type="Pfam" id="PF04542">
    <property type="entry name" value="Sigma70_r2"/>
    <property type="match status" value="1"/>
</dbReference>
<feature type="domain" description="RNA polymerase sigma factor 70 region 4 type 2" evidence="6">
    <location>
        <begin position="110"/>
        <end position="161"/>
    </location>
</feature>
<dbReference type="GO" id="GO:0016987">
    <property type="term" value="F:sigma factor activity"/>
    <property type="evidence" value="ECO:0007669"/>
    <property type="project" value="UniProtKB-KW"/>
</dbReference>
<dbReference type="InterPro" id="IPR013325">
    <property type="entry name" value="RNA_pol_sigma_r2"/>
</dbReference>
<name>A0A512M4N6_9BACT</name>
<evidence type="ECO:0000256" key="1">
    <source>
        <dbReference type="ARBA" id="ARBA00010641"/>
    </source>
</evidence>
<comment type="similarity">
    <text evidence="1">Belongs to the sigma-70 factor family. ECF subfamily.</text>
</comment>
<keyword evidence="3" id="KW-0731">Sigma factor</keyword>
<dbReference type="InterPro" id="IPR036388">
    <property type="entry name" value="WH-like_DNA-bd_sf"/>
</dbReference>
<evidence type="ECO:0008006" key="9">
    <source>
        <dbReference type="Google" id="ProtNLM"/>
    </source>
</evidence>
<protein>
    <recommendedName>
        <fullName evidence="9">DNA-directed RNA polymerase sigma-70 factor</fullName>
    </recommendedName>
</protein>
<dbReference type="NCBIfam" id="TIGR02937">
    <property type="entry name" value="sigma70-ECF"/>
    <property type="match status" value="1"/>
</dbReference>
<accession>A0A512M4N6</accession>
<dbReference type="InterPro" id="IPR014284">
    <property type="entry name" value="RNA_pol_sigma-70_dom"/>
</dbReference>
<evidence type="ECO:0000259" key="6">
    <source>
        <dbReference type="Pfam" id="PF08281"/>
    </source>
</evidence>
<dbReference type="Gene3D" id="1.10.1740.10">
    <property type="match status" value="1"/>
</dbReference>
<dbReference type="RefSeq" id="WP_146849152.1">
    <property type="nucleotide sequence ID" value="NZ_BKAG01000004.1"/>
</dbReference>
<sequence length="178" mass="20992">MTSHETRAAQIFLSHHDFVKGVALKYAPWPGLMDDITQQTFLEFIRKEDRWELEKDLRPLLATMTRHVAMRLWRERTREKPEVVQKLAEHIRQLAEEQDVAPRYETEVVILRDCLQKLPEKSRELVQLYYYHDVGTPEIAGQMEMKADTVCRALSRVRDKLRECIQRQIQKGGDAAYA</sequence>
<keyword evidence="8" id="KW-1185">Reference proteome</keyword>
<evidence type="ECO:0000256" key="4">
    <source>
        <dbReference type="ARBA" id="ARBA00023163"/>
    </source>
</evidence>
<evidence type="ECO:0000259" key="5">
    <source>
        <dbReference type="Pfam" id="PF04542"/>
    </source>
</evidence>
<dbReference type="PANTHER" id="PTHR43133:SF51">
    <property type="entry name" value="RNA POLYMERASE SIGMA FACTOR"/>
    <property type="match status" value="1"/>
</dbReference>
<dbReference type="GO" id="GO:0003677">
    <property type="term" value="F:DNA binding"/>
    <property type="evidence" value="ECO:0007669"/>
    <property type="project" value="InterPro"/>
</dbReference>
<keyword evidence="4" id="KW-0804">Transcription</keyword>
<organism evidence="7 8">
    <name type="scientific">Brevifollis gellanilyticus</name>
    <dbReference type="NCBI Taxonomy" id="748831"/>
    <lineage>
        <taxon>Bacteria</taxon>
        <taxon>Pseudomonadati</taxon>
        <taxon>Verrucomicrobiota</taxon>
        <taxon>Verrucomicrobiia</taxon>
        <taxon>Verrucomicrobiales</taxon>
        <taxon>Verrucomicrobiaceae</taxon>
    </lineage>
</organism>
<keyword evidence="2" id="KW-0805">Transcription regulation</keyword>
<dbReference type="GO" id="GO:0006352">
    <property type="term" value="P:DNA-templated transcription initiation"/>
    <property type="evidence" value="ECO:0007669"/>
    <property type="project" value="InterPro"/>
</dbReference>
<proteinExistence type="inferred from homology"/>
<dbReference type="InterPro" id="IPR007627">
    <property type="entry name" value="RNA_pol_sigma70_r2"/>
</dbReference>
<comment type="caution">
    <text evidence="7">The sequence shown here is derived from an EMBL/GenBank/DDBJ whole genome shotgun (WGS) entry which is preliminary data.</text>
</comment>
<dbReference type="AlphaFoldDB" id="A0A512M4N6"/>
<evidence type="ECO:0000256" key="3">
    <source>
        <dbReference type="ARBA" id="ARBA00023082"/>
    </source>
</evidence>
<evidence type="ECO:0000313" key="7">
    <source>
        <dbReference type="EMBL" id="GEP41697.1"/>
    </source>
</evidence>
<dbReference type="InterPro" id="IPR013324">
    <property type="entry name" value="RNA_pol_sigma_r3/r4-like"/>
</dbReference>
<dbReference type="OrthoDB" id="2594372at2"/>
<dbReference type="Pfam" id="PF08281">
    <property type="entry name" value="Sigma70_r4_2"/>
    <property type="match status" value="1"/>
</dbReference>